<dbReference type="EC" id="4.2.1.96" evidence="3"/>
<keyword evidence="6" id="KW-1185">Reference proteome</keyword>
<name>A0AA39P3D7_9AGAR</name>
<dbReference type="SUPFAM" id="SSF55248">
    <property type="entry name" value="PCD-like"/>
    <property type="match status" value="1"/>
</dbReference>
<evidence type="ECO:0000256" key="2">
    <source>
        <dbReference type="ARBA" id="ARBA00006472"/>
    </source>
</evidence>
<dbReference type="InterPro" id="IPR036428">
    <property type="entry name" value="PCD_sf"/>
</dbReference>
<keyword evidence="4" id="KW-0456">Lyase</keyword>
<evidence type="ECO:0000256" key="4">
    <source>
        <dbReference type="ARBA" id="ARBA00023239"/>
    </source>
</evidence>
<dbReference type="Pfam" id="PF01329">
    <property type="entry name" value="Pterin_4a"/>
    <property type="match status" value="1"/>
</dbReference>
<proteinExistence type="inferred from homology"/>
<dbReference type="AlphaFoldDB" id="A0AA39P3D7"/>
<comment type="caution">
    <text evidence="5">The sequence shown here is derived from an EMBL/GenBank/DDBJ whole genome shotgun (WGS) entry which is preliminary data.</text>
</comment>
<evidence type="ECO:0000313" key="5">
    <source>
        <dbReference type="EMBL" id="KAK0476806.1"/>
    </source>
</evidence>
<dbReference type="Proteomes" id="UP001175227">
    <property type="component" value="Unassembled WGS sequence"/>
</dbReference>
<dbReference type="Gene3D" id="3.30.1360.20">
    <property type="entry name" value="Transcriptional coactivator/pterin dehydratase"/>
    <property type="match status" value="1"/>
</dbReference>
<evidence type="ECO:0000256" key="3">
    <source>
        <dbReference type="ARBA" id="ARBA00013252"/>
    </source>
</evidence>
<dbReference type="EMBL" id="JAUEPR010000019">
    <property type="protein sequence ID" value="KAK0476806.1"/>
    <property type="molecule type" value="Genomic_DNA"/>
</dbReference>
<protein>
    <recommendedName>
        <fullName evidence="3">4a-hydroxytetrahydrobiopterin dehydratase</fullName>
        <ecNumber evidence="3">4.2.1.96</ecNumber>
    </recommendedName>
</protein>
<reference evidence="5" key="1">
    <citation type="submission" date="2023-06" db="EMBL/GenBank/DDBJ databases">
        <authorList>
            <consortium name="Lawrence Berkeley National Laboratory"/>
            <person name="Ahrendt S."/>
            <person name="Sahu N."/>
            <person name="Indic B."/>
            <person name="Wong-Bajracharya J."/>
            <person name="Merenyi Z."/>
            <person name="Ke H.-M."/>
            <person name="Monk M."/>
            <person name="Kocsube S."/>
            <person name="Drula E."/>
            <person name="Lipzen A."/>
            <person name="Balint B."/>
            <person name="Henrissat B."/>
            <person name="Andreopoulos B."/>
            <person name="Martin F.M."/>
            <person name="Harder C.B."/>
            <person name="Rigling D."/>
            <person name="Ford K.L."/>
            <person name="Foster G.D."/>
            <person name="Pangilinan J."/>
            <person name="Papanicolaou A."/>
            <person name="Barry K."/>
            <person name="LaButti K."/>
            <person name="Viragh M."/>
            <person name="Koriabine M."/>
            <person name="Yan M."/>
            <person name="Riley R."/>
            <person name="Champramary S."/>
            <person name="Plett K.L."/>
            <person name="Tsai I.J."/>
            <person name="Slot J."/>
            <person name="Sipos G."/>
            <person name="Plett J."/>
            <person name="Nagy L.G."/>
            <person name="Grigoriev I.V."/>
        </authorList>
    </citation>
    <scope>NUCLEOTIDE SEQUENCE</scope>
    <source>
        <strain evidence="5">ICMP 16352</strain>
    </source>
</reference>
<accession>A0AA39P3D7</accession>
<evidence type="ECO:0000313" key="6">
    <source>
        <dbReference type="Proteomes" id="UP001175227"/>
    </source>
</evidence>
<comment type="catalytic activity">
    <reaction evidence="1">
        <text>(4aS,6R)-4a-hydroxy-L-erythro-5,6,7,8-tetrahydrobiopterin = (6R)-L-erythro-6,7-dihydrobiopterin + H2O</text>
        <dbReference type="Rhea" id="RHEA:11920"/>
        <dbReference type="ChEBI" id="CHEBI:15377"/>
        <dbReference type="ChEBI" id="CHEBI:15642"/>
        <dbReference type="ChEBI" id="CHEBI:43120"/>
        <dbReference type="EC" id="4.2.1.96"/>
    </reaction>
</comment>
<dbReference type="GO" id="GO:0008124">
    <property type="term" value="F:4-alpha-hydroxytetrahydrobiopterin dehydratase activity"/>
    <property type="evidence" value="ECO:0007669"/>
    <property type="project" value="UniProtKB-EC"/>
</dbReference>
<organism evidence="5 6">
    <name type="scientific">Armillaria novae-zelandiae</name>
    <dbReference type="NCBI Taxonomy" id="153914"/>
    <lineage>
        <taxon>Eukaryota</taxon>
        <taxon>Fungi</taxon>
        <taxon>Dikarya</taxon>
        <taxon>Basidiomycota</taxon>
        <taxon>Agaricomycotina</taxon>
        <taxon>Agaricomycetes</taxon>
        <taxon>Agaricomycetidae</taxon>
        <taxon>Agaricales</taxon>
        <taxon>Marasmiineae</taxon>
        <taxon>Physalacriaceae</taxon>
        <taxon>Armillaria</taxon>
    </lineage>
</organism>
<gene>
    <name evidence="5" type="ORF">IW261DRAFT_1566878</name>
</gene>
<comment type="similarity">
    <text evidence="2">Belongs to the pterin-4-alpha-carbinolamine dehydratase family.</text>
</comment>
<dbReference type="InterPro" id="IPR001533">
    <property type="entry name" value="Pterin_deHydtase"/>
</dbReference>
<evidence type="ECO:0000256" key="1">
    <source>
        <dbReference type="ARBA" id="ARBA00001554"/>
    </source>
</evidence>
<sequence>MSLDVHYTIETRQLRERDTIFVFFLEKMRCSPSSWQLIPAFRRSLHTSQGNVDLPLSLPTTAPTYWLSEDELKRYIPPLMRVGWCLRWSTKLKSCELSSEFPIAGYNTAMRFMNDISTIANEENHHPERVGFASKRLSISVQTHSALSPPISLPEGAAREPVPYKYPGITLRDVRFAMLVQRQYVEKYQPKPRKPRDAPEVPEVLTDGSIAKGILERAGITYVTD</sequence>
<dbReference type="GO" id="GO:0006729">
    <property type="term" value="P:tetrahydrobiopterin biosynthetic process"/>
    <property type="evidence" value="ECO:0007669"/>
    <property type="project" value="InterPro"/>
</dbReference>